<evidence type="ECO:0000256" key="4">
    <source>
        <dbReference type="SAM" id="Phobius"/>
    </source>
</evidence>
<dbReference type="Pfam" id="PF00496">
    <property type="entry name" value="SBP_bac_5"/>
    <property type="match status" value="1"/>
</dbReference>
<dbReference type="EMBL" id="JFZT01000044">
    <property type="protein sequence ID" value="EZQ04884.1"/>
    <property type="molecule type" value="Genomic_DNA"/>
</dbReference>
<dbReference type="InterPro" id="IPR000914">
    <property type="entry name" value="SBP_5_dom"/>
</dbReference>
<dbReference type="STRING" id="1160895.CM19_07870"/>
<accession>A0A031LNZ6</accession>
<keyword evidence="3" id="KW-0732">Signal</keyword>
<evidence type="ECO:0000256" key="1">
    <source>
        <dbReference type="ARBA" id="ARBA00005695"/>
    </source>
</evidence>
<feature type="transmembrane region" description="Helical" evidence="4">
    <location>
        <begin position="755"/>
        <end position="776"/>
    </location>
</feature>
<comment type="caution">
    <text evidence="6">The sequence shown here is derived from an EMBL/GenBank/DDBJ whole genome shotgun (WGS) entry which is preliminary data.</text>
</comment>
<dbReference type="PANTHER" id="PTHR30290:SF9">
    <property type="entry name" value="OLIGOPEPTIDE-BINDING PROTEIN APPA"/>
    <property type="match status" value="1"/>
</dbReference>
<dbReference type="Gene3D" id="3.40.190.10">
    <property type="entry name" value="Periplasmic binding protein-like II"/>
    <property type="match status" value="1"/>
</dbReference>
<dbReference type="OrthoDB" id="194307at2157"/>
<evidence type="ECO:0000256" key="2">
    <source>
        <dbReference type="ARBA" id="ARBA00022448"/>
    </source>
</evidence>
<protein>
    <submittedName>
        <fullName evidence="6">Peptide ABC transporter substrate-binding protein</fullName>
    </submittedName>
</protein>
<keyword evidence="4" id="KW-1133">Transmembrane helix</keyword>
<dbReference type="AlphaFoldDB" id="A0A031LNZ6"/>
<dbReference type="PANTHER" id="PTHR30290">
    <property type="entry name" value="PERIPLASMIC BINDING COMPONENT OF ABC TRANSPORTER"/>
    <property type="match status" value="1"/>
</dbReference>
<keyword evidence="4" id="KW-0472">Membrane</keyword>
<sequence>MQKIKSKLFILLVSSILILSMTIGEATIAAGAVYITSNFNTPILNWNQVSYSCPWVGNLEFLYSYSSHSSEYSALLQGKVDMIQMDHASEIEQAITKYNKTIYVAISPQESFGQLVFAFGNNLTANVYFRYAISNLINLTYVTDYINDNGILGKDIPYYVDPQIAVYKAWFNPAVVTYYQKYESYNLTMAVQHLMMVPGVTHTSSGQWLYKGSPLKITFLYPTDDLPGQKFAEYLSSQAAAINLTIAPEAVSFGTLITDATTPPFNDFNMTTFGWINLGPWVNSWMTIYTDPADVAGFSNSTIDTLINNALNAASVTSAENYIKQAEYDLQVEEPYVINVWSNGIQGLYLPGWANYVYLNSTSEYPIVYEDVHPTGTALQGTFIWSFVSGDMMRHLNPYASTSVYAFNELDELYPSLAITNDSNQYQLLPWLAESWKTISLPNTTLPNGDHIINGTELVVNLVHNATWIDGVPVTAYDVNFTIWWYDLNGMMGTNSFDGLTVNYTYLIDNGYYNSDLLDTIPGIVWTNVTNPYQIEIFLNTSSITQIDQALDEYPVVPAHVFAKYNPATVYAMKVAPLISSAGYIFSYWSTTKEVALLTANLHSFRIDPLLIYQGNFTAGTPVTYVANFTSYTWDNSTVSLVPHQISNATVYVYLKYLNVPGEKYTNVTVNGKPLVLTAKNIGNGLYNVTIPTKDLAGGLYEIVAKAVWTVNGQSREEFDYASFAVKPVVVTTVPPVTHPPTTTVPVTTTPPINVGLIAGIVIVVIVIVAVAVVLLRRR</sequence>
<dbReference type="Gene3D" id="3.10.105.10">
    <property type="entry name" value="Dipeptide-binding Protein, Domain 3"/>
    <property type="match status" value="1"/>
</dbReference>
<dbReference type="GO" id="GO:0015833">
    <property type="term" value="P:peptide transport"/>
    <property type="evidence" value="ECO:0007669"/>
    <property type="project" value="TreeGrafter"/>
</dbReference>
<evidence type="ECO:0000256" key="3">
    <source>
        <dbReference type="ARBA" id="ARBA00022729"/>
    </source>
</evidence>
<keyword evidence="4" id="KW-0812">Transmembrane</keyword>
<reference evidence="6 7" key="1">
    <citation type="submission" date="2014-03" db="EMBL/GenBank/DDBJ databases">
        <title>Draft genome sequence of the novel thermoacidophilic archaea Acidianus copahuensis ALE1 strain, isolated from Copahue volcanic area in Neuquen Argentina.</title>
        <authorList>
            <person name="Urbieta M.S."/>
            <person name="Rascovan N."/>
            <person name="Castro C."/>
            <person name="Revale S."/>
            <person name="Giaveno M.A."/>
            <person name="Vazquez M.P."/>
            <person name="Donati E.R."/>
        </authorList>
    </citation>
    <scope>NUCLEOTIDE SEQUENCE [LARGE SCALE GENOMIC DNA]</scope>
    <source>
        <strain evidence="6 7">ALE1</strain>
    </source>
</reference>
<feature type="domain" description="Solute-binding protein family 5" evidence="5">
    <location>
        <begin position="66"/>
        <end position="292"/>
    </location>
</feature>
<keyword evidence="2" id="KW-0813">Transport</keyword>
<comment type="similarity">
    <text evidence="1">Belongs to the bacterial solute-binding protein 5 family.</text>
</comment>
<name>A0A031LNZ6_9CREN</name>
<gene>
    <name evidence="6" type="ORF">CM19_07870</name>
</gene>
<dbReference type="GO" id="GO:1904680">
    <property type="term" value="F:peptide transmembrane transporter activity"/>
    <property type="evidence" value="ECO:0007669"/>
    <property type="project" value="TreeGrafter"/>
</dbReference>
<organism evidence="6 7">
    <name type="scientific">Candidatus Acidianus copahuensis</name>
    <dbReference type="NCBI Taxonomy" id="1160895"/>
    <lineage>
        <taxon>Archaea</taxon>
        <taxon>Thermoproteota</taxon>
        <taxon>Thermoprotei</taxon>
        <taxon>Sulfolobales</taxon>
        <taxon>Sulfolobaceae</taxon>
        <taxon>Acidianus</taxon>
    </lineage>
</organism>
<dbReference type="Proteomes" id="UP000024332">
    <property type="component" value="Unassembled WGS sequence"/>
</dbReference>
<dbReference type="SUPFAM" id="SSF53850">
    <property type="entry name" value="Periplasmic binding protein-like II"/>
    <property type="match status" value="2"/>
</dbReference>
<dbReference type="RefSeq" id="WP_048099808.1">
    <property type="nucleotide sequence ID" value="NZ_JFZT01000044.1"/>
</dbReference>
<evidence type="ECO:0000259" key="5">
    <source>
        <dbReference type="Pfam" id="PF00496"/>
    </source>
</evidence>
<keyword evidence="7" id="KW-1185">Reference proteome</keyword>
<proteinExistence type="inferred from homology"/>
<evidence type="ECO:0000313" key="7">
    <source>
        <dbReference type="Proteomes" id="UP000024332"/>
    </source>
</evidence>
<evidence type="ECO:0000313" key="6">
    <source>
        <dbReference type="EMBL" id="EZQ04884.1"/>
    </source>
</evidence>
<dbReference type="InterPro" id="IPR039424">
    <property type="entry name" value="SBP_5"/>
</dbReference>